<feature type="binding site" evidence="9">
    <location>
        <position position="86"/>
    </location>
    <ligand>
        <name>Mg(2+)</name>
        <dbReference type="ChEBI" id="CHEBI:18420"/>
        <label>2</label>
    </ligand>
</feature>
<accession>A0ABS1WTC0</accession>
<feature type="binding site" evidence="9">
    <location>
        <position position="212"/>
    </location>
    <ligand>
        <name>substrate</name>
    </ligand>
</feature>
<dbReference type="InterPro" id="IPR020550">
    <property type="entry name" value="Inositol_monophosphatase_CS"/>
</dbReference>
<feature type="binding site" evidence="9">
    <location>
        <position position="86"/>
    </location>
    <ligand>
        <name>Mg(2+)</name>
        <dbReference type="ChEBI" id="CHEBI:18420"/>
        <label>1</label>
    </ligand>
</feature>
<dbReference type="PRINTS" id="PR00377">
    <property type="entry name" value="IMPHPHTASES"/>
</dbReference>
<comment type="cofactor">
    <cofactor evidence="9">
        <name>Mg(2+)</name>
        <dbReference type="ChEBI" id="CHEBI:18420"/>
    </cofactor>
</comment>
<feature type="binding site" evidence="9">
    <location>
        <position position="66"/>
    </location>
    <ligand>
        <name>Mg(2+)</name>
        <dbReference type="ChEBI" id="CHEBI:18420"/>
        <label>1</label>
    </ligand>
</feature>
<keyword evidence="7 9" id="KW-0460">Magnesium</keyword>
<dbReference type="EMBL" id="JAEVLS010000001">
    <property type="protein sequence ID" value="MBM0104211.1"/>
    <property type="molecule type" value="Genomic_DNA"/>
</dbReference>
<keyword evidence="6 9" id="KW-0378">Hydrolase</keyword>
<comment type="subcellular location">
    <subcellularLocation>
        <location evidence="9">Cell inner membrane</location>
        <topology evidence="9">Peripheral membrane protein</topology>
        <orientation evidence="9">Cytoplasmic side</orientation>
    </subcellularLocation>
</comment>
<evidence type="ECO:0000313" key="10">
    <source>
        <dbReference type="EMBL" id="MBM0104211.1"/>
    </source>
</evidence>
<evidence type="ECO:0000256" key="9">
    <source>
        <dbReference type="HAMAP-Rule" id="MF_02095"/>
    </source>
</evidence>
<dbReference type="PANTHER" id="PTHR43028">
    <property type="entry name" value="3'(2'),5'-BISPHOSPHATE NUCLEOTIDASE 1"/>
    <property type="match status" value="1"/>
</dbReference>
<comment type="function">
    <text evidence="9">Converts adenosine-3',5'-bisphosphate (PAP) to AMP.</text>
</comment>
<dbReference type="GO" id="GO:0008441">
    <property type="term" value="F:3'(2'),5'-bisphosphate nucleotidase activity"/>
    <property type="evidence" value="ECO:0007669"/>
    <property type="project" value="UniProtKB-EC"/>
</dbReference>
<evidence type="ECO:0000256" key="1">
    <source>
        <dbReference type="ARBA" id="ARBA00001625"/>
    </source>
</evidence>
<dbReference type="RefSeq" id="WP_203166145.1">
    <property type="nucleotide sequence ID" value="NZ_JAEVLS010000001.1"/>
</dbReference>
<dbReference type="PROSITE" id="PS00630">
    <property type="entry name" value="IMP_2"/>
    <property type="match status" value="1"/>
</dbReference>
<gene>
    <name evidence="9 10" type="primary">cysQ</name>
    <name evidence="10" type="ORF">JM946_05615</name>
</gene>
<feature type="binding site" evidence="9">
    <location>
        <begin position="88"/>
        <end position="91"/>
    </location>
    <ligand>
        <name>substrate</name>
    </ligand>
</feature>
<protein>
    <recommendedName>
        <fullName evidence="9">3'(2'),5'-bisphosphate nucleotidase CysQ</fullName>
        <ecNumber evidence="9">3.1.3.7</ecNumber>
    </recommendedName>
    <alternativeName>
        <fullName evidence="9">3'(2'),5-bisphosphonucleoside 3'(2')-phosphohydrolase</fullName>
    </alternativeName>
    <alternativeName>
        <fullName evidence="9">3'-phosphoadenosine 5'-phosphate phosphatase</fullName>
        <shortName evidence="9">PAP phosphatase</shortName>
    </alternativeName>
</protein>
<keyword evidence="5 9" id="KW-0479">Metal-binding</keyword>
<dbReference type="Pfam" id="PF00459">
    <property type="entry name" value="Inositol_P"/>
    <property type="match status" value="1"/>
</dbReference>
<sequence>MQAELLTAAVKLAHRAGDAILSVYSEQFDVTHKTDRSPLTVADLRSHDIISRGLRDLTPDVPVLSEEASDISYEQRRQWSRYWLVDPLDGTKEFVSRNGEFTVNIALIENHAPVLGVVHVPVTNTTYTGAVGLGAFRQINGERPEAIRVQAPAASPLRIVGSRSHRGDSLDKYLPTLAPYELIAVGSSLKFCLVAEGSADFYPRFGPTSEWDTAAAQAVVEAAGGAVVKTTGEPLRYNTKPDLLNPHFLVYGDLSRDWLQILALR</sequence>
<dbReference type="Proteomes" id="UP000661077">
    <property type="component" value="Unassembled WGS sequence"/>
</dbReference>
<reference evidence="10 11" key="1">
    <citation type="journal article" date="2021" name="Int. J. Syst. Evol. Microbiol.">
        <title>Steroidobacter gossypii sp. nov., isolated from soil of cotton cropping field.</title>
        <authorList>
            <person name="Huang R."/>
            <person name="Yang S."/>
            <person name="Zhen C."/>
            <person name="Liu W."/>
        </authorList>
    </citation>
    <scope>NUCLEOTIDE SEQUENCE [LARGE SCALE GENOMIC DNA]</scope>
    <source>
        <strain evidence="10 11">S1-65</strain>
    </source>
</reference>
<evidence type="ECO:0000256" key="4">
    <source>
        <dbReference type="ARBA" id="ARBA00022519"/>
    </source>
</evidence>
<proteinExistence type="inferred from homology"/>
<comment type="catalytic activity">
    <reaction evidence="1 9">
        <text>adenosine 3',5'-bisphosphate + H2O = AMP + phosphate</text>
        <dbReference type="Rhea" id="RHEA:10040"/>
        <dbReference type="ChEBI" id="CHEBI:15377"/>
        <dbReference type="ChEBI" id="CHEBI:43474"/>
        <dbReference type="ChEBI" id="CHEBI:58343"/>
        <dbReference type="ChEBI" id="CHEBI:456215"/>
        <dbReference type="EC" id="3.1.3.7"/>
    </reaction>
</comment>
<feature type="binding site" evidence="9">
    <location>
        <position position="89"/>
    </location>
    <ligand>
        <name>Mg(2+)</name>
        <dbReference type="ChEBI" id="CHEBI:18420"/>
        <label>2</label>
    </ligand>
</feature>
<keyword evidence="4 9" id="KW-0997">Cell inner membrane</keyword>
<dbReference type="PROSITE" id="PS00629">
    <property type="entry name" value="IMP_1"/>
    <property type="match status" value="1"/>
</dbReference>
<feature type="binding site" evidence="9">
    <location>
        <position position="212"/>
    </location>
    <ligand>
        <name>Mg(2+)</name>
        <dbReference type="ChEBI" id="CHEBI:18420"/>
        <label>2</label>
    </ligand>
</feature>
<feature type="binding site" evidence="9">
    <location>
        <position position="66"/>
    </location>
    <ligand>
        <name>substrate</name>
    </ligand>
</feature>
<dbReference type="Gene3D" id="3.30.540.10">
    <property type="entry name" value="Fructose-1,6-Bisphosphatase, subunit A, domain 1"/>
    <property type="match status" value="1"/>
</dbReference>
<dbReference type="InterPro" id="IPR006240">
    <property type="entry name" value="CysQ"/>
</dbReference>
<evidence type="ECO:0000313" key="11">
    <source>
        <dbReference type="Proteomes" id="UP000661077"/>
    </source>
</evidence>
<dbReference type="SUPFAM" id="SSF56655">
    <property type="entry name" value="Carbohydrate phosphatase"/>
    <property type="match status" value="1"/>
</dbReference>
<dbReference type="PANTHER" id="PTHR43028:SF5">
    <property type="entry name" value="3'(2'),5'-BISPHOSPHATE NUCLEOTIDASE 1"/>
    <property type="match status" value="1"/>
</dbReference>
<organism evidence="10 11">
    <name type="scientific">Steroidobacter gossypii</name>
    <dbReference type="NCBI Taxonomy" id="2805490"/>
    <lineage>
        <taxon>Bacteria</taxon>
        <taxon>Pseudomonadati</taxon>
        <taxon>Pseudomonadota</taxon>
        <taxon>Gammaproteobacteria</taxon>
        <taxon>Steroidobacterales</taxon>
        <taxon>Steroidobacteraceae</taxon>
        <taxon>Steroidobacter</taxon>
    </lineage>
</organism>
<evidence type="ECO:0000256" key="5">
    <source>
        <dbReference type="ARBA" id="ARBA00022723"/>
    </source>
</evidence>
<dbReference type="CDD" id="cd01638">
    <property type="entry name" value="CysQ"/>
    <property type="match status" value="1"/>
</dbReference>
<keyword evidence="3 9" id="KW-1003">Cell membrane</keyword>
<evidence type="ECO:0000256" key="7">
    <source>
        <dbReference type="ARBA" id="ARBA00022842"/>
    </source>
</evidence>
<evidence type="ECO:0000256" key="3">
    <source>
        <dbReference type="ARBA" id="ARBA00022475"/>
    </source>
</evidence>
<feature type="binding site" evidence="9">
    <location>
        <position position="88"/>
    </location>
    <ligand>
        <name>Mg(2+)</name>
        <dbReference type="ChEBI" id="CHEBI:18420"/>
        <label>1</label>
    </ligand>
</feature>
<dbReference type="InterPro" id="IPR050725">
    <property type="entry name" value="CysQ/Inositol_MonoPase"/>
</dbReference>
<dbReference type="HAMAP" id="MF_02095">
    <property type="entry name" value="CysQ"/>
    <property type="match status" value="1"/>
</dbReference>
<keyword evidence="11" id="KW-1185">Reference proteome</keyword>
<comment type="similarity">
    <text evidence="2 9">Belongs to the inositol monophosphatase superfamily. CysQ family.</text>
</comment>
<dbReference type="InterPro" id="IPR020583">
    <property type="entry name" value="Inositol_monoP_metal-BS"/>
</dbReference>
<evidence type="ECO:0000256" key="8">
    <source>
        <dbReference type="ARBA" id="ARBA00023136"/>
    </source>
</evidence>
<evidence type="ECO:0000256" key="2">
    <source>
        <dbReference type="ARBA" id="ARBA00005289"/>
    </source>
</evidence>
<dbReference type="EC" id="3.1.3.7" evidence="9"/>
<comment type="caution">
    <text evidence="10">The sequence shown here is derived from an EMBL/GenBank/DDBJ whole genome shotgun (WGS) entry which is preliminary data.</text>
</comment>
<evidence type="ECO:0000256" key="6">
    <source>
        <dbReference type="ARBA" id="ARBA00022801"/>
    </source>
</evidence>
<dbReference type="NCBIfam" id="TIGR01331">
    <property type="entry name" value="bisphos_cysQ"/>
    <property type="match status" value="1"/>
</dbReference>
<dbReference type="InterPro" id="IPR000760">
    <property type="entry name" value="Inositol_monophosphatase-like"/>
</dbReference>
<keyword evidence="8 9" id="KW-0472">Membrane</keyword>
<name>A0ABS1WTC0_9GAMM</name>
<dbReference type="Gene3D" id="3.40.190.80">
    <property type="match status" value="1"/>
</dbReference>